<dbReference type="EMBL" id="JAUIQD010000002">
    <property type="protein sequence ID" value="KAK3360181.1"/>
    <property type="molecule type" value="Genomic_DNA"/>
</dbReference>
<protein>
    <submittedName>
        <fullName evidence="2">Uncharacterized protein</fullName>
    </submittedName>
</protein>
<reference evidence="2" key="2">
    <citation type="submission" date="2023-06" db="EMBL/GenBank/DDBJ databases">
        <authorList>
            <consortium name="Lawrence Berkeley National Laboratory"/>
            <person name="Haridas S."/>
            <person name="Hensen N."/>
            <person name="Bonometti L."/>
            <person name="Westerberg I."/>
            <person name="Brannstrom I.O."/>
            <person name="Guillou S."/>
            <person name="Cros-Aarteil S."/>
            <person name="Calhoun S."/>
            <person name="Kuo A."/>
            <person name="Mondo S."/>
            <person name="Pangilinan J."/>
            <person name="Riley R."/>
            <person name="Labutti K."/>
            <person name="Andreopoulos B."/>
            <person name="Lipzen A."/>
            <person name="Chen C."/>
            <person name="Yanf M."/>
            <person name="Daum C."/>
            <person name="Ng V."/>
            <person name="Clum A."/>
            <person name="Steindorff A."/>
            <person name="Ohm R."/>
            <person name="Martin F."/>
            <person name="Silar P."/>
            <person name="Natvig D."/>
            <person name="Lalanne C."/>
            <person name="Gautier V."/>
            <person name="Ament-Velasquez S.L."/>
            <person name="Kruys A."/>
            <person name="Hutchinson M.I."/>
            <person name="Powell A.J."/>
            <person name="Barry K."/>
            <person name="Miller A.N."/>
            <person name="Grigoriev I.V."/>
            <person name="Debuchy R."/>
            <person name="Gladieux P."/>
            <person name="Thoren M.H."/>
            <person name="Johannesson H."/>
        </authorList>
    </citation>
    <scope>NUCLEOTIDE SEQUENCE</scope>
    <source>
        <strain evidence="2">CBS 955.72</strain>
    </source>
</reference>
<feature type="transmembrane region" description="Helical" evidence="1">
    <location>
        <begin position="38"/>
        <end position="57"/>
    </location>
</feature>
<evidence type="ECO:0000313" key="3">
    <source>
        <dbReference type="Proteomes" id="UP001275084"/>
    </source>
</evidence>
<keyword evidence="1" id="KW-0812">Transmembrane</keyword>
<accession>A0AAJ0HS03</accession>
<organism evidence="2 3">
    <name type="scientific">Lasiosphaeria hispida</name>
    <dbReference type="NCBI Taxonomy" id="260671"/>
    <lineage>
        <taxon>Eukaryota</taxon>
        <taxon>Fungi</taxon>
        <taxon>Dikarya</taxon>
        <taxon>Ascomycota</taxon>
        <taxon>Pezizomycotina</taxon>
        <taxon>Sordariomycetes</taxon>
        <taxon>Sordariomycetidae</taxon>
        <taxon>Sordariales</taxon>
        <taxon>Lasiosphaeriaceae</taxon>
        <taxon>Lasiosphaeria</taxon>
    </lineage>
</organism>
<evidence type="ECO:0000313" key="2">
    <source>
        <dbReference type="EMBL" id="KAK3360181.1"/>
    </source>
</evidence>
<gene>
    <name evidence="2" type="ORF">B0T25DRAFT_534976</name>
</gene>
<dbReference type="Proteomes" id="UP001275084">
    <property type="component" value="Unassembled WGS sequence"/>
</dbReference>
<dbReference type="AlphaFoldDB" id="A0AAJ0HS03"/>
<comment type="caution">
    <text evidence="2">The sequence shown here is derived from an EMBL/GenBank/DDBJ whole genome shotgun (WGS) entry which is preliminary data.</text>
</comment>
<keyword evidence="1" id="KW-1133">Transmembrane helix</keyword>
<feature type="transmembrane region" description="Helical" evidence="1">
    <location>
        <begin position="12"/>
        <end position="32"/>
    </location>
</feature>
<reference evidence="2" key="1">
    <citation type="journal article" date="2023" name="Mol. Phylogenet. Evol.">
        <title>Genome-scale phylogeny and comparative genomics of the fungal order Sordariales.</title>
        <authorList>
            <person name="Hensen N."/>
            <person name="Bonometti L."/>
            <person name="Westerberg I."/>
            <person name="Brannstrom I.O."/>
            <person name="Guillou S."/>
            <person name="Cros-Aarteil S."/>
            <person name="Calhoun S."/>
            <person name="Haridas S."/>
            <person name="Kuo A."/>
            <person name="Mondo S."/>
            <person name="Pangilinan J."/>
            <person name="Riley R."/>
            <person name="LaButti K."/>
            <person name="Andreopoulos B."/>
            <person name="Lipzen A."/>
            <person name="Chen C."/>
            <person name="Yan M."/>
            <person name="Daum C."/>
            <person name="Ng V."/>
            <person name="Clum A."/>
            <person name="Steindorff A."/>
            <person name="Ohm R.A."/>
            <person name="Martin F."/>
            <person name="Silar P."/>
            <person name="Natvig D.O."/>
            <person name="Lalanne C."/>
            <person name="Gautier V."/>
            <person name="Ament-Velasquez S.L."/>
            <person name="Kruys A."/>
            <person name="Hutchinson M.I."/>
            <person name="Powell A.J."/>
            <person name="Barry K."/>
            <person name="Miller A.N."/>
            <person name="Grigoriev I.V."/>
            <person name="Debuchy R."/>
            <person name="Gladieux P."/>
            <person name="Hiltunen Thoren M."/>
            <person name="Johannesson H."/>
        </authorList>
    </citation>
    <scope>NUCLEOTIDE SEQUENCE</scope>
    <source>
        <strain evidence="2">CBS 955.72</strain>
    </source>
</reference>
<name>A0AAJ0HS03_9PEZI</name>
<evidence type="ECO:0000256" key="1">
    <source>
        <dbReference type="SAM" id="Phobius"/>
    </source>
</evidence>
<keyword evidence="3" id="KW-1185">Reference proteome</keyword>
<keyword evidence="1" id="KW-0472">Membrane</keyword>
<proteinExistence type="predicted"/>
<sequence length="69" mass="7608">MWLLVLRRELFLQLGATTGFIMAFVFAIAWFVERADQVFAGMLAYAAVLMVFVGVIMQDTGGSGMEEGL</sequence>